<protein>
    <submittedName>
        <fullName evidence="2">(northern house mosquito) hypothetical protein</fullName>
    </submittedName>
</protein>
<dbReference type="AlphaFoldDB" id="A0A8D8FXH3"/>
<accession>A0A8D8FXH3</accession>
<reference evidence="2" key="1">
    <citation type="submission" date="2021-05" db="EMBL/GenBank/DDBJ databases">
        <authorList>
            <person name="Alioto T."/>
            <person name="Alioto T."/>
            <person name="Gomez Garrido J."/>
        </authorList>
    </citation>
    <scope>NUCLEOTIDE SEQUENCE</scope>
</reference>
<sequence length="107" mass="11692">MLLSNELCSIHCLVFCCLASFSSSVKAADPVAGFSFSSNGIVDDVSSDFTDFMSHKSITSQFVSMMFQAFDLKYCRSQTISTALVNYHCNDAKTNIVPHSISATRDV</sequence>
<feature type="signal peptide" evidence="1">
    <location>
        <begin position="1"/>
        <end position="27"/>
    </location>
</feature>
<evidence type="ECO:0000256" key="1">
    <source>
        <dbReference type="SAM" id="SignalP"/>
    </source>
</evidence>
<proteinExistence type="predicted"/>
<name>A0A8D8FXH3_CULPI</name>
<organism evidence="2">
    <name type="scientific">Culex pipiens</name>
    <name type="common">House mosquito</name>
    <dbReference type="NCBI Taxonomy" id="7175"/>
    <lineage>
        <taxon>Eukaryota</taxon>
        <taxon>Metazoa</taxon>
        <taxon>Ecdysozoa</taxon>
        <taxon>Arthropoda</taxon>
        <taxon>Hexapoda</taxon>
        <taxon>Insecta</taxon>
        <taxon>Pterygota</taxon>
        <taxon>Neoptera</taxon>
        <taxon>Endopterygota</taxon>
        <taxon>Diptera</taxon>
        <taxon>Nematocera</taxon>
        <taxon>Culicoidea</taxon>
        <taxon>Culicidae</taxon>
        <taxon>Culicinae</taxon>
        <taxon>Culicini</taxon>
        <taxon>Culex</taxon>
        <taxon>Culex</taxon>
    </lineage>
</organism>
<feature type="chain" id="PRO_5034230051" evidence="1">
    <location>
        <begin position="28"/>
        <end position="107"/>
    </location>
</feature>
<evidence type="ECO:0000313" key="2">
    <source>
        <dbReference type="EMBL" id="CAG6486343.1"/>
    </source>
</evidence>
<dbReference type="EMBL" id="HBUE01103722">
    <property type="protein sequence ID" value="CAG6486343.1"/>
    <property type="molecule type" value="Transcribed_RNA"/>
</dbReference>
<keyword evidence="1" id="KW-0732">Signal</keyword>